<feature type="domain" description="SET" evidence="2">
    <location>
        <begin position="70"/>
        <end position="318"/>
    </location>
</feature>
<evidence type="ECO:0000256" key="1">
    <source>
        <dbReference type="SAM" id="MobiDB-lite"/>
    </source>
</evidence>
<dbReference type="Gene3D" id="3.90.1410.10">
    <property type="entry name" value="set domain protein methyltransferase, domain 1"/>
    <property type="match status" value="1"/>
</dbReference>
<feature type="compositionally biased region" description="Basic and acidic residues" evidence="1">
    <location>
        <begin position="446"/>
        <end position="456"/>
    </location>
</feature>
<dbReference type="PANTHER" id="PTHR13271:SF156">
    <property type="entry name" value="SET DOMAIN-CONTAINING PROTEIN"/>
    <property type="match status" value="1"/>
</dbReference>
<dbReference type="GeneID" id="7444842"/>
<dbReference type="KEGG" id="tps:THAPS_25436"/>
<name>B5YM88_THAPS</name>
<evidence type="ECO:0000313" key="3">
    <source>
        <dbReference type="EMBL" id="ACI64206.1"/>
    </source>
</evidence>
<feature type="compositionally biased region" description="Low complexity" evidence="1">
    <location>
        <begin position="376"/>
        <end position="391"/>
    </location>
</feature>
<dbReference type="EMBL" id="CP001159">
    <property type="protein sequence ID" value="ACI64206.1"/>
    <property type="molecule type" value="Genomic_DNA"/>
</dbReference>
<dbReference type="InterPro" id="IPR001214">
    <property type="entry name" value="SET_dom"/>
</dbReference>
<evidence type="ECO:0000313" key="4">
    <source>
        <dbReference type="Proteomes" id="UP000001449"/>
    </source>
</evidence>
<accession>B5YM88</accession>
<reference evidence="3 4" key="1">
    <citation type="journal article" date="2004" name="Science">
        <title>The genome of the diatom Thalassiosira pseudonana: ecology, evolution, and metabolism.</title>
        <authorList>
            <person name="Armbrust E.V."/>
            <person name="Berges J.A."/>
            <person name="Bowler C."/>
            <person name="Green B.R."/>
            <person name="Martinez D."/>
            <person name="Putnam N.H."/>
            <person name="Zhou S."/>
            <person name="Allen A.E."/>
            <person name="Apt K.E."/>
            <person name="Bechner M."/>
            <person name="Brzezinski M.A."/>
            <person name="Chaal B.K."/>
            <person name="Chiovitti A."/>
            <person name="Davis A.K."/>
            <person name="Demarest M.S."/>
            <person name="Detter J.C."/>
            <person name="Glavina T."/>
            <person name="Goodstein D."/>
            <person name="Hadi M.Z."/>
            <person name="Hellsten U."/>
            <person name="Hildebrand M."/>
            <person name="Jenkins B.D."/>
            <person name="Jurka J."/>
            <person name="Kapitonov V.V."/>
            <person name="Kroger N."/>
            <person name="Lau W.W."/>
            <person name="Lane T.W."/>
            <person name="Larimer F.W."/>
            <person name="Lippmeier J.C."/>
            <person name="Lucas S."/>
            <person name="Medina M."/>
            <person name="Montsant A."/>
            <person name="Obornik M."/>
            <person name="Parker M.S."/>
            <person name="Palenik B."/>
            <person name="Pazour G.J."/>
            <person name="Richardson P.M."/>
            <person name="Rynearson T.A."/>
            <person name="Saito M.A."/>
            <person name="Schwartz D.C."/>
            <person name="Thamatrakoln K."/>
            <person name="Valentin K."/>
            <person name="Vardi A."/>
            <person name="Wilkerson F.P."/>
            <person name="Rokhsar D.S."/>
        </authorList>
    </citation>
    <scope>NUCLEOTIDE SEQUENCE [LARGE SCALE GENOMIC DNA]</scope>
    <source>
        <strain evidence="3 4">CCMP1335</strain>
    </source>
</reference>
<dbReference type="CDD" id="cd10527">
    <property type="entry name" value="SET_LSMT"/>
    <property type="match status" value="1"/>
</dbReference>
<dbReference type="GO" id="GO:0016279">
    <property type="term" value="F:protein-lysine N-methyltransferase activity"/>
    <property type="evidence" value="ECO:0000318"/>
    <property type="project" value="GO_Central"/>
</dbReference>
<evidence type="ECO:0000259" key="2">
    <source>
        <dbReference type="PROSITE" id="PS50280"/>
    </source>
</evidence>
<dbReference type="InterPro" id="IPR050600">
    <property type="entry name" value="SETD3_SETD6_MTase"/>
</dbReference>
<feature type="compositionally biased region" description="Polar residues" evidence="1">
    <location>
        <begin position="150"/>
        <end position="166"/>
    </location>
</feature>
<feature type="compositionally biased region" description="Acidic residues" evidence="1">
    <location>
        <begin position="558"/>
        <end position="568"/>
    </location>
</feature>
<feature type="compositionally biased region" description="Basic and acidic residues" evidence="1">
    <location>
        <begin position="529"/>
        <end position="542"/>
    </location>
</feature>
<dbReference type="PANTHER" id="PTHR13271">
    <property type="entry name" value="UNCHARACTERIZED PUTATIVE METHYLTRANSFERASE"/>
    <property type="match status" value="1"/>
</dbReference>
<dbReference type="SUPFAM" id="SSF82199">
    <property type="entry name" value="SET domain"/>
    <property type="match status" value="1"/>
</dbReference>
<feature type="region of interest" description="Disordered" evidence="1">
    <location>
        <begin position="522"/>
        <end position="569"/>
    </location>
</feature>
<protein>
    <recommendedName>
        <fullName evidence="2">SET domain-containing protein</fullName>
    </recommendedName>
</protein>
<feature type="region of interest" description="Disordered" evidence="1">
    <location>
        <begin position="1"/>
        <end position="23"/>
    </location>
</feature>
<dbReference type="RefSeq" id="XP_002295489.1">
    <property type="nucleotide sequence ID" value="XM_002295453.1"/>
</dbReference>
<dbReference type="AlphaFoldDB" id="B5YM88"/>
<proteinExistence type="predicted"/>
<reference evidence="3 4" key="2">
    <citation type="journal article" date="2008" name="Nature">
        <title>The Phaeodactylum genome reveals the evolutionary history of diatom genomes.</title>
        <authorList>
            <person name="Bowler C."/>
            <person name="Allen A.E."/>
            <person name="Badger J.H."/>
            <person name="Grimwood J."/>
            <person name="Jabbari K."/>
            <person name="Kuo A."/>
            <person name="Maheswari U."/>
            <person name="Martens C."/>
            <person name="Maumus F."/>
            <person name="Otillar R.P."/>
            <person name="Rayko E."/>
            <person name="Salamov A."/>
            <person name="Vandepoele K."/>
            <person name="Beszteri B."/>
            <person name="Gruber A."/>
            <person name="Heijde M."/>
            <person name="Katinka M."/>
            <person name="Mock T."/>
            <person name="Valentin K."/>
            <person name="Verret F."/>
            <person name="Berges J.A."/>
            <person name="Brownlee C."/>
            <person name="Cadoret J.P."/>
            <person name="Chiovitti A."/>
            <person name="Choi C.J."/>
            <person name="Coesel S."/>
            <person name="De Martino A."/>
            <person name="Detter J.C."/>
            <person name="Durkin C."/>
            <person name="Falciatore A."/>
            <person name="Fournet J."/>
            <person name="Haruta M."/>
            <person name="Huysman M.J."/>
            <person name="Jenkins B.D."/>
            <person name="Jiroutova K."/>
            <person name="Jorgensen R.E."/>
            <person name="Joubert Y."/>
            <person name="Kaplan A."/>
            <person name="Kroger N."/>
            <person name="Kroth P.G."/>
            <person name="La Roche J."/>
            <person name="Lindquist E."/>
            <person name="Lommer M."/>
            <person name="Martin-Jezequel V."/>
            <person name="Lopez P.J."/>
            <person name="Lucas S."/>
            <person name="Mangogna M."/>
            <person name="McGinnis K."/>
            <person name="Medlin L.K."/>
            <person name="Montsant A."/>
            <person name="Oudot-Le Secq M.P."/>
            <person name="Napoli C."/>
            <person name="Obornik M."/>
            <person name="Parker M.S."/>
            <person name="Petit J.L."/>
            <person name="Porcel B.M."/>
            <person name="Poulsen N."/>
            <person name="Robison M."/>
            <person name="Rychlewski L."/>
            <person name="Rynearson T.A."/>
            <person name="Schmutz J."/>
            <person name="Shapiro H."/>
            <person name="Siaut M."/>
            <person name="Stanley M."/>
            <person name="Sussman M.R."/>
            <person name="Taylor A.R."/>
            <person name="Vardi A."/>
            <person name="von Dassow P."/>
            <person name="Vyverman W."/>
            <person name="Willis A."/>
            <person name="Wyrwicz L.S."/>
            <person name="Rokhsar D.S."/>
            <person name="Weissenbach J."/>
            <person name="Armbrust E.V."/>
            <person name="Green B.R."/>
            <person name="Van de Peer Y."/>
            <person name="Grigoriev I.V."/>
        </authorList>
    </citation>
    <scope>NUCLEOTIDE SEQUENCE [LARGE SCALE GENOMIC DNA]</scope>
    <source>
        <strain evidence="3 4">CCMP1335</strain>
    </source>
</reference>
<feature type="compositionally biased region" description="Basic and acidic residues" evidence="1">
    <location>
        <begin position="119"/>
        <end position="149"/>
    </location>
</feature>
<feature type="region of interest" description="Disordered" evidence="1">
    <location>
        <begin position="446"/>
        <end position="486"/>
    </location>
</feature>
<feature type="region of interest" description="Disordered" evidence="1">
    <location>
        <begin position="368"/>
        <end position="397"/>
    </location>
</feature>
<keyword evidence="4" id="KW-1185">Reference proteome</keyword>
<organism evidence="3 4">
    <name type="scientific">Thalassiosira pseudonana</name>
    <name type="common">Marine diatom</name>
    <name type="synonym">Cyclotella nana</name>
    <dbReference type="NCBI Taxonomy" id="35128"/>
    <lineage>
        <taxon>Eukaryota</taxon>
        <taxon>Sar</taxon>
        <taxon>Stramenopiles</taxon>
        <taxon>Ochrophyta</taxon>
        <taxon>Bacillariophyta</taxon>
        <taxon>Coscinodiscophyceae</taxon>
        <taxon>Thalassiosirophycidae</taxon>
        <taxon>Thalassiosirales</taxon>
        <taxon>Thalassiosiraceae</taxon>
        <taxon>Thalassiosira</taxon>
    </lineage>
</organism>
<dbReference type="InterPro" id="IPR046341">
    <property type="entry name" value="SET_dom_sf"/>
</dbReference>
<dbReference type="PROSITE" id="PS50280">
    <property type="entry name" value="SET"/>
    <property type="match status" value="1"/>
</dbReference>
<dbReference type="GO" id="GO:0005634">
    <property type="term" value="C:nucleus"/>
    <property type="evidence" value="ECO:0000318"/>
    <property type="project" value="GO_Central"/>
</dbReference>
<dbReference type="PaxDb" id="35128-Thaps25436"/>
<dbReference type="Pfam" id="PF00856">
    <property type="entry name" value="SET"/>
    <property type="match status" value="1"/>
</dbReference>
<dbReference type="InParanoid" id="B5YM88"/>
<dbReference type="eggNOG" id="ENOG502SEAI">
    <property type="taxonomic scope" value="Eukaryota"/>
</dbReference>
<gene>
    <name evidence="3" type="ORF">THAPS_25436</name>
</gene>
<feature type="region of interest" description="Disordered" evidence="1">
    <location>
        <begin position="119"/>
        <end position="167"/>
    </location>
</feature>
<dbReference type="Proteomes" id="UP000001449">
    <property type="component" value="Chromosome 18"/>
</dbReference>
<sequence>MPRIMPTQRTNNIPPRENEEDEHIELHKDPPDCFNKFLTDSNNQSLNKHRTTMGSSVLQQQQYQTWLQSKNVTVKSSLIETTRNNVVAGWGCVSKCDIKKGVVLFRIPRGACFGAAHGEEEKGVAKNSSRDAQDNDDKNQDSEGKKKDNNTASTNCSSNEDPTTSDTQKELALRLLQHKHSSDWSPFLNLLTPHPLPWTWPRHFRQAVLKGTELEHVVENKVKRIQMEYDEICTSVVVVGGEGGGGELSISYQEYLDATSIVASHANPWFGVSIVPFNTTLNWGSVPNVEFDLDEDEVIVGKTIRRIKKGQELFQRYGESVVELVYRCGFAPTFDKGDGEMGRDSMEGDVVSLCIHDIVGLVEETLMRSNDGNGRSTSSSTKVVTSNNNSTAPPTSTVISHLPARLEALKQSGAIDDSPWDGMKGWDHVTAELSLPSSSFMQRFEEEKKHQTRDDAGAVGLKRKLSKNDGSHSNSDMNDEERSAYDDGGVSKLIGICLVLSADEESWQRASRSLNEMERTITAVDYGEGTEKSGKGGKHNNDTDEEDENNSDAGNCDESSDEDDEESRSDDITAAALLSSFANLSSEQSMQLQQRALNVGSGGHDPWRALLLDLIDFEDGVDMKKKRKRSSQSDSGGEAKQSVSWSVAFDASKAAIQQRMDKLVEGEKACKAVKSGIKTGRSGTDECVEKEAKLTASEQEEALGTIAVLRGVEKSILLQALGVLESSF</sequence>
<dbReference type="HOGENOM" id="CLU_380610_0_0_1"/>